<proteinExistence type="inferred from homology"/>
<evidence type="ECO:0000259" key="12">
    <source>
        <dbReference type="Pfam" id="PF01225"/>
    </source>
</evidence>
<comment type="subcellular location">
    <subcellularLocation>
        <location evidence="10 11">Cytoplasm</location>
    </subcellularLocation>
</comment>
<evidence type="ECO:0000256" key="7">
    <source>
        <dbReference type="ARBA" id="ARBA00022984"/>
    </source>
</evidence>
<dbReference type="InterPro" id="IPR000713">
    <property type="entry name" value="Mur_ligase_N"/>
</dbReference>
<evidence type="ECO:0000259" key="14">
    <source>
        <dbReference type="Pfam" id="PF08245"/>
    </source>
</evidence>
<dbReference type="GO" id="GO:0005737">
    <property type="term" value="C:cytoplasm"/>
    <property type="evidence" value="ECO:0007669"/>
    <property type="project" value="UniProtKB-SubCell"/>
</dbReference>
<dbReference type="HAMAP" id="MF_02019">
    <property type="entry name" value="MurF"/>
    <property type="match status" value="1"/>
</dbReference>
<reference evidence="15" key="1">
    <citation type="submission" date="2022-07" db="EMBL/GenBank/DDBJ databases">
        <title>Taxonomy of Novel Oxalotrophic and Methylotrophic Bacteria.</title>
        <authorList>
            <person name="Sahin N."/>
            <person name="Tani A."/>
        </authorList>
    </citation>
    <scope>NUCLEOTIDE SEQUENCE</scope>
    <source>
        <strain evidence="15">AM327</strain>
    </source>
</reference>
<dbReference type="Gene3D" id="3.90.190.20">
    <property type="entry name" value="Mur ligase, C-terminal domain"/>
    <property type="match status" value="1"/>
</dbReference>
<keyword evidence="4 10" id="KW-0547">Nucleotide-binding</keyword>
<dbReference type="InterPro" id="IPR036615">
    <property type="entry name" value="Mur_ligase_C_dom_sf"/>
</dbReference>
<protein>
    <recommendedName>
        <fullName evidence="10 11">UDP-N-acetylmuramoyl-tripeptide--D-alanyl-D-alanine ligase</fullName>
        <ecNumber evidence="10 11">6.3.2.10</ecNumber>
    </recommendedName>
    <alternativeName>
        <fullName evidence="10">D-alanyl-D-alanine-adding enzyme</fullName>
    </alternativeName>
</protein>
<comment type="similarity">
    <text evidence="10">Belongs to the MurCDEF family. MurF subfamily.</text>
</comment>
<feature type="domain" description="Mur ligase central" evidence="14">
    <location>
        <begin position="96"/>
        <end position="276"/>
    </location>
</feature>
<keyword evidence="9 10" id="KW-0961">Cell wall biogenesis/degradation</keyword>
<keyword evidence="16" id="KW-1185">Reference proteome</keyword>
<keyword evidence="7 10" id="KW-0573">Peptidoglycan synthesis</keyword>
<dbReference type="Pfam" id="PF02875">
    <property type="entry name" value="Mur_ligase_C"/>
    <property type="match status" value="1"/>
</dbReference>
<comment type="caution">
    <text evidence="15">The sequence shown here is derived from an EMBL/GenBank/DDBJ whole genome shotgun (WGS) entry which is preliminary data.</text>
</comment>
<dbReference type="SUPFAM" id="SSF53244">
    <property type="entry name" value="MurD-like peptide ligases, peptide-binding domain"/>
    <property type="match status" value="1"/>
</dbReference>
<comment type="pathway">
    <text evidence="10 11">Cell wall biogenesis; peptidoglycan biosynthesis.</text>
</comment>
<dbReference type="GO" id="GO:0009252">
    <property type="term" value="P:peptidoglycan biosynthetic process"/>
    <property type="evidence" value="ECO:0007669"/>
    <property type="project" value="UniProtKB-UniRule"/>
</dbReference>
<dbReference type="PANTHER" id="PTHR43024">
    <property type="entry name" value="UDP-N-ACETYLMURAMOYL-TRIPEPTIDE--D-ALANYL-D-ALANINE LIGASE"/>
    <property type="match status" value="1"/>
</dbReference>
<dbReference type="InterPro" id="IPR013221">
    <property type="entry name" value="Mur_ligase_cen"/>
</dbReference>
<dbReference type="Gene3D" id="3.40.1390.10">
    <property type="entry name" value="MurE/MurF, N-terminal domain"/>
    <property type="match status" value="1"/>
</dbReference>
<sequence length="425" mass="47285">MDIANLYTLFLKSDGISTDTRKITPNCLFFALKGDNFNGNAYAAEALKQGALAAIIDESKHHNTTETILVSDSLKTLQDLANYHRKQLGTKIISLTGSNGKTTTKELIKSVLETTYKTTATQGNLNNHIGVPLTLLSIQPETEFAVVEMGANHLKEIEFLCSIAEPDYGYITNFGKAHLEGFGSLEGVVKGKSELYNFLKKHSKTIFYNADDEKQSHILRDYSRKYSYSLTNNKSDITLTPLKNAENAALVYLNNKIHSHLTGSYNLPNIAAAITIGSILNITPENIKKGIETYIPSNNRSQILKANSNTIILDAYNANPTSITAALDNLKSMNTENTVVILGDMFELGLESLKEHQHIVDYTKQLDLKNLITLGHNFYQTNSTHPKFTEYTALKEHINSIKIENSTILIKGSRGMQMERLLELF</sequence>
<dbReference type="Proteomes" id="UP001143545">
    <property type="component" value="Unassembled WGS sequence"/>
</dbReference>
<dbReference type="PANTHER" id="PTHR43024:SF1">
    <property type="entry name" value="UDP-N-ACETYLMURAMOYL-TRIPEPTIDE--D-ALANYL-D-ALANINE LIGASE"/>
    <property type="match status" value="1"/>
</dbReference>
<feature type="domain" description="Mur ligase C-terminal" evidence="13">
    <location>
        <begin position="300"/>
        <end position="377"/>
    </location>
</feature>
<evidence type="ECO:0000256" key="5">
    <source>
        <dbReference type="ARBA" id="ARBA00022840"/>
    </source>
</evidence>
<dbReference type="InterPro" id="IPR004101">
    <property type="entry name" value="Mur_ligase_C"/>
</dbReference>
<dbReference type="Pfam" id="PF08245">
    <property type="entry name" value="Mur_ligase_M"/>
    <property type="match status" value="1"/>
</dbReference>
<comment type="function">
    <text evidence="10 11">Involved in cell wall formation. Catalyzes the final step in the synthesis of UDP-N-acetylmuramoyl-pentapeptide, the precursor of murein.</text>
</comment>
<dbReference type="EC" id="6.3.2.10" evidence="10 11"/>
<dbReference type="AlphaFoldDB" id="A0A9W6B5B5"/>
<evidence type="ECO:0000256" key="4">
    <source>
        <dbReference type="ARBA" id="ARBA00022741"/>
    </source>
</evidence>
<name>A0A9W6B5B5_9FLAO</name>
<evidence type="ECO:0000256" key="2">
    <source>
        <dbReference type="ARBA" id="ARBA00022598"/>
    </source>
</evidence>
<keyword evidence="3 10" id="KW-0132">Cell division</keyword>
<dbReference type="GO" id="GO:0071555">
    <property type="term" value="P:cell wall organization"/>
    <property type="evidence" value="ECO:0007669"/>
    <property type="project" value="UniProtKB-KW"/>
</dbReference>
<evidence type="ECO:0000259" key="13">
    <source>
        <dbReference type="Pfam" id="PF02875"/>
    </source>
</evidence>
<dbReference type="InterPro" id="IPR036565">
    <property type="entry name" value="Mur-like_cat_sf"/>
</dbReference>
<dbReference type="SUPFAM" id="SSF63418">
    <property type="entry name" value="MurE/MurF N-terminal domain"/>
    <property type="match status" value="1"/>
</dbReference>
<dbReference type="GO" id="GO:0008360">
    <property type="term" value="P:regulation of cell shape"/>
    <property type="evidence" value="ECO:0007669"/>
    <property type="project" value="UniProtKB-KW"/>
</dbReference>
<dbReference type="NCBIfam" id="TIGR01143">
    <property type="entry name" value="murF"/>
    <property type="match status" value="1"/>
</dbReference>
<dbReference type="SUPFAM" id="SSF53623">
    <property type="entry name" value="MurD-like peptide ligases, catalytic domain"/>
    <property type="match status" value="1"/>
</dbReference>
<dbReference type="InterPro" id="IPR051046">
    <property type="entry name" value="MurCDEF_CellWall_CoF430Synth"/>
</dbReference>
<evidence type="ECO:0000256" key="6">
    <source>
        <dbReference type="ARBA" id="ARBA00022960"/>
    </source>
</evidence>
<evidence type="ECO:0000256" key="1">
    <source>
        <dbReference type="ARBA" id="ARBA00022490"/>
    </source>
</evidence>
<evidence type="ECO:0000256" key="11">
    <source>
        <dbReference type="RuleBase" id="RU004136"/>
    </source>
</evidence>
<keyword evidence="6 10" id="KW-0133">Cell shape</keyword>
<keyword evidence="5 10" id="KW-0067">ATP-binding</keyword>
<dbReference type="Gene3D" id="3.40.1190.10">
    <property type="entry name" value="Mur-like, catalytic domain"/>
    <property type="match status" value="1"/>
</dbReference>
<feature type="domain" description="Mur ligase N-terminal catalytic" evidence="12">
    <location>
        <begin position="15"/>
        <end position="63"/>
    </location>
</feature>
<dbReference type="GO" id="GO:0051301">
    <property type="term" value="P:cell division"/>
    <property type="evidence" value="ECO:0007669"/>
    <property type="project" value="UniProtKB-KW"/>
</dbReference>
<dbReference type="RefSeq" id="WP_281754385.1">
    <property type="nucleotide sequence ID" value="NZ_BRVP01000011.1"/>
</dbReference>
<keyword evidence="2 10" id="KW-0436">Ligase</keyword>
<organism evidence="15 16">
    <name type="scientific">Neptunitalea chrysea</name>
    <dbReference type="NCBI Taxonomy" id="1647581"/>
    <lineage>
        <taxon>Bacteria</taxon>
        <taxon>Pseudomonadati</taxon>
        <taxon>Bacteroidota</taxon>
        <taxon>Flavobacteriia</taxon>
        <taxon>Flavobacteriales</taxon>
        <taxon>Flavobacteriaceae</taxon>
        <taxon>Neptunitalea</taxon>
    </lineage>
</organism>
<evidence type="ECO:0000256" key="3">
    <source>
        <dbReference type="ARBA" id="ARBA00022618"/>
    </source>
</evidence>
<dbReference type="GO" id="GO:0047480">
    <property type="term" value="F:UDP-N-acetylmuramoyl-tripeptide-D-alanyl-D-alanine ligase activity"/>
    <property type="evidence" value="ECO:0007669"/>
    <property type="project" value="UniProtKB-UniRule"/>
</dbReference>
<evidence type="ECO:0000256" key="8">
    <source>
        <dbReference type="ARBA" id="ARBA00023306"/>
    </source>
</evidence>
<accession>A0A9W6B5B5</accession>
<dbReference type="Pfam" id="PF01225">
    <property type="entry name" value="Mur_ligase"/>
    <property type="match status" value="1"/>
</dbReference>
<dbReference type="EMBL" id="BRVP01000011">
    <property type="protein sequence ID" value="GLB52840.1"/>
    <property type="molecule type" value="Genomic_DNA"/>
</dbReference>
<comment type="catalytic activity">
    <reaction evidence="10 11">
        <text>D-alanyl-D-alanine + UDP-N-acetyl-alpha-D-muramoyl-L-alanyl-gamma-D-glutamyl-meso-2,6-diaminopimelate + ATP = UDP-N-acetyl-alpha-D-muramoyl-L-alanyl-gamma-D-glutamyl-meso-2,6-diaminopimeloyl-D-alanyl-D-alanine + ADP + phosphate + H(+)</text>
        <dbReference type="Rhea" id="RHEA:28374"/>
        <dbReference type="ChEBI" id="CHEBI:15378"/>
        <dbReference type="ChEBI" id="CHEBI:30616"/>
        <dbReference type="ChEBI" id="CHEBI:43474"/>
        <dbReference type="ChEBI" id="CHEBI:57822"/>
        <dbReference type="ChEBI" id="CHEBI:61386"/>
        <dbReference type="ChEBI" id="CHEBI:83905"/>
        <dbReference type="ChEBI" id="CHEBI:456216"/>
        <dbReference type="EC" id="6.3.2.10"/>
    </reaction>
</comment>
<evidence type="ECO:0000313" key="15">
    <source>
        <dbReference type="EMBL" id="GLB52840.1"/>
    </source>
</evidence>
<dbReference type="InterPro" id="IPR005863">
    <property type="entry name" value="UDP-N-AcMur_synth"/>
</dbReference>
<keyword evidence="8 10" id="KW-0131">Cell cycle</keyword>
<dbReference type="GO" id="GO:0005524">
    <property type="term" value="F:ATP binding"/>
    <property type="evidence" value="ECO:0007669"/>
    <property type="project" value="UniProtKB-UniRule"/>
</dbReference>
<feature type="binding site" evidence="10">
    <location>
        <begin position="97"/>
        <end position="103"/>
    </location>
    <ligand>
        <name>ATP</name>
        <dbReference type="ChEBI" id="CHEBI:30616"/>
    </ligand>
</feature>
<dbReference type="InterPro" id="IPR035911">
    <property type="entry name" value="MurE/MurF_N"/>
</dbReference>
<gene>
    <name evidence="10 15" type="primary">murF</name>
    <name evidence="15" type="ORF">NBRC110019_18800</name>
</gene>
<evidence type="ECO:0000256" key="9">
    <source>
        <dbReference type="ARBA" id="ARBA00023316"/>
    </source>
</evidence>
<keyword evidence="1 10" id="KW-0963">Cytoplasm</keyword>
<evidence type="ECO:0000313" key="16">
    <source>
        <dbReference type="Proteomes" id="UP001143545"/>
    </source>
</evidence>
<evidence type="ECO:0000256" key="10">
    <source>
        <dbReference type="HAMAP-Rule" id="MF_02019"/>
    </source>
</evidence>